<dbReference type="AlphaFoldDB" id="T1IMV0"/>
<evidence type="ECO:0008006" key="3">
    <source>
        <dbReference type="Google" id="ProtNLM"/>
    </source>
</evidence>
<evidence type="ECO:0000313" key="1">
    <source>
        <dbReference type="EnsemblMetazoa" id="SMAR002315-PA"/>
    </source>
</evidence>
<protein>
    <recommendedName>
        <fullName evidence="3">Ribosome-binding factor A, mitochondrial</fullName>
    </recommendedName>
</protein>
<reference evidence="1" key="2">
    <citation type="submission" date="2015-02" db="UniProtKB">
        <authorList>
            <consortium name="EnsemblMetazoa"/>
        </authorList>
    </citation>
    <scope>IDENTIFICATION</scope>
</reference>
<dbReference type="GO" id="GO:0006364">
    <property type="term" value="P:rRNA processing"/>
    <property type="evidence" value="ECO:0007669"/>
    <property type="project" value="InterPro"/>
</dbReference>
<dbReference type="Proteomes" id="UP000014500">
    <property type="component" value="Unassembled WGS sequence"/>
</dbReference>
<dbReference type="Pfam" id="PF02033">
    <property type="entry name" value="RBFA"/>
    <property type="match status" value="1"/>
</dbReference>
<sequence length="327" mass="37787">MNAVCIFRCRFFSTGSYLLSGKTSRQQFTMLEKLLNRGSKKAEKRLSNNTNYLTQPVVAKAGKCYPMQESKRQIVLNKLLLEHLCDLMATEEMSKLLSGYGLEILQVQTTKNFSVVKVFWFCSEKSNENEIQRILDANASKIRSELIKLHILGNVPQIQFFCDQTQAVKNRVFGLLDKIKSELDIETDDVPIEWRTIPVIKTDADLKSIVGETRDISSDELGDMTHDIYGLDRDTLMNKVSERCGKRRESEDEVAKIVPVSKTVSIDPEINKQFAKFLQDRKRRKGNKRDQMLCRHLIEPSFDSYSNCDINSEFDDEDFYEDEDYNK</sequence>
<dbReference type="HOGENOM" id="CLU_850786_0_0_1"/>
<dbReference type="STRING" id="126957.T1IMV0"/>
<dbReference type="InterPro" id="IPR023799">
    <property type="entry name" value="RbfA_dom_sf"/>
</dbReference>
<dbReference type="PANTHER" id="PTHR14725">
    <property type="entry name" value="RIBOSOME-BINDING FACTOR A, MITOCHONDRIAL-RELATED"/>
    <property type="match status" value="1"/>
</dbReference>
<dbReference type="EnsemblMetazoa" id="SMAR002315-RA">
    <property type="protein sequence ID" value="SMAR002315-PA"/>
    <property type="gene ID" value="SMAR002315"/>
</dbReference>
<dbReference type="InterPro" id="IPR000238">
    <property type="entry name" value="RbfA"/>
</dbReference>
<accession>T1IMV0</accession>
<dbReference type="SUPFAM" id="SSF89919">
    <property type="entry name" value="Ribosome-binding factor A, RbfA"/>
    <property type="match status" value="1"/>
</dbReference>
<proteinExistence type="predicted"/>
<dbReference type="eggNOG" id="KOG4700">
    <property type="taxonomic scope" value="Eukaryota"/>
</dbReference>
<dbReference type="OMA" id="CINVYWL"/>
<name>T1IMV0_STRMM</name>
<dbReference type="InterPro" id="IPR039212">
    <property type="entry name" value="RBFA_mitochondrial"/>
</dbReference>
<dbReference type="PhylomeDB" id="T1IMV0"/>
<dbReference type="InterPro" id="IPR015946">
    <property type="entry name" value="KH_dom-like_a/b"/>
</dbReference>
<organism evidence="1 2">
    <name type="scientific">Strigamia maritima</name>
    <name type="common">European centipede</name>
    <name type="synonym">Geophilus maritimus</name>
    <dbReference type="NCBI Taxonomy" id="126957"/>
    <lineage>
        <taxon>Eukaryota</taxon>
        <taxon>Metazoa</taxon>
        <taxon>Ecdysozoa</taxon>
        <taxon>Arthropoda</taxon>
        <taxon>Myriapoda</taxon>
        <taxon>Chilopoda</taxon>
        <taxon>Pleurostigmophora</taxon>
        <taxon>Geophilomorpha</taxon>
        <taxon>Linotaeniidae</taxon>
        <taxon>Strigamia</taxon>
    </lineage>
</organism>
<reference evidence="2" key="1">
    <citation type="submission" date="2011-05" db="EMBL/GenBank/DDBJ databases">
        <authorList>
            <person name="Richards S.R."/>
            <person name="Qu J."/>
            <person name="Jiang H."/>
            <person name="Jhangiani S.N."/>
            <person name="Agravi P."/>
            <person name="Goodspeed R."/>
            <person name="Gross S."/>
            <person name="Mandapat C."/>
            <person name="Jackson L."/>
            <person name="Mathew T."/>
            <person name="Pu L."/>
            <person name="Thornton R."/>
            <person name="Saada N."/>
            <person name="Wilczek-Boney K.B."/>
            <person name="Lee S."/>
            <person name="Kovar C."/>
            <person name="Wu Y."/>
            <person name="Scherer S.E."/>
            <person name="Worley K.C."/>
            <person name="Muzny D.M."/>
            <person name="Gibbs R."/>
        </authorList>
    </citation>
    <scope>NUCLEOTIDE SEQUENCE</scope>
    <source>
        <strain evidence="2">Brora</strain>
    </source>
</reference>
<dbReference type="Gene3D" id="3.30.300.20">
    <property type="match status" value="1"/>
</dbReference>
<evidence type="ECO:0000313" key="2">
    <source>
        <dbReference type="Proteomes" id="UP000014500"/>
    </source>
</evidence>
<keyword evidence="2" id="KW-1185">Reference proteome</keyword>
<dbReference type="EMBL" id="JH431094">
    <property type="status" value="NOT_ANNOTATED_CDS"/>
    <property type="molecule type" value="Genomic_DNA"/>
</dbReference>
<dbReference type="PANTHER" id="PTHR14725:SF0">
    <property type="entry name" value="RIBOSOME-BINDING FACTOR A, MITOCHONDRIAL-RELATED"/>
    <property type="match status" value="1"/>
</dbReference>